<dbReference type="NCBIfam" id="NF002134">
    <property type="entry name" value="PRK00971.1-4"/>
    <property type="match status" value="1"/>
</dbReference>
<protein>
    <recommendedName>
        <fullName evidence="6 7">Glutaminase</fullName>
        <ecNumber evidence="3 7">3.5.1.2</ecNumber>
    </recommendedName>
</protein>
<dbReference type="GO" id="GO:0004359">
    <property type="term" value="F:glutaminase activity"/>
    <property type="evidence" value="ECO:0007669"/>
    <property type="project" value="UniProtKB-UniRule"/>
</dbReference>
<dbReference type="HAMAP" id="MF_00313">
    <property type="entry name" value="Glutaminase"/>
    <property type="match status" value="1"/>
</dbReference>
<keyword evidence="7" id="KW-0007">Acetylation</keyword>
<organism evidence="10 11">
    <name type="scientific">Barrientosiimonas humi</name>
    <dbReference type="NCBI Taxonomy" id="999931"/>
    <lineage>
        <taxon>Bacteria</taxon>
        <taxon>Bacillati</taxon>
        <taxon>Actinomycetota</taxon>
        <taxon>Actinomycetes</taxon>
        <taxon>Micrococcales</taxon>
        <taxon>Dermacoccaceae</taxon>
        <taxon>Barrientosiimonas</taxon>
    </lineage>
</organism>
<dbReference type="FunFam" id="3.40.710.10:FF:000005">
    <property type="entry name" value="Glutaminase"/>
    <property type="match status" value="1"/>
</dbReference>
<feature type="binding site" evidence="7">
    <location>
        <position position="64"/>
    </location>
    <ligand>
        <name>substrate</name>
    </ligand>
</feature>
<evidence type="ECO:0000313" key="10">
    <source>
        <dbReference type="EMBL" id="TQL33122.1"/>
    </source>
</evidence>
<evidence type="ECO:0000256" key="6">
    <source>
        <dbReference type="ARBA" id="ARBA00070405"/>
    </source>
</evidence>
<evidence type="ECO:0000256" key="8">
    <source>
        <dbReference type="SAM" id="MobiDB-lite"/>
    </source>
</evidence>
<feature type="domain" description="STAS" evidence="9">
    <location>
        <begin position="331"/>
        <end position="403"/>
    </location>
</feature>
<dbReference type="Pfam" id="PF01740">
    <property type="entry name" value="STAS"/>
    <property type="match status" value="1"/>
</dbReference>
<comment type="catalytic activity">
    <reaction evidence="5 7">
        <text>L-glutamine + H2O = L-glutamate + NH4(+)</text>
        <dbReference type="Rhea" id="RHEA:15889"/>
        <dbReference type="ChEBI" id="CHEBI:15377"/>
        <dbReference type="ChEBI" id="CHEBI:28938"/>
        <dbReference type="ChEBI" id="CHEBI:29985"/>
        <dbReference type="ChEBI" id="CHEBI:58359"/>
        <dbReference type="EC" id="3.5.1.2"/>
    </reaction>
</comment>
<dbReference type="InterPro" id="IPR036513">
    <property type="entry name" value="STAS_dom_sf"/>
</dbReference>
<dbReference type="AlphaFoldDB" id="A0A542XBA2"/>
<dbReference type="Proteomes" id="UP000318336">
    <property type="component" value="Unassembled WGS sequence"/>
</dbReference>
<proteinExistence type="inferred from homology"/>
<accession>A0A542XBA2</accession>
<feature type="binding site" evidence="7">
    <location>
        <position position="160"/>
    </location>
    <ligand>
        <name>substrate</name>
    </ligand>
</feature>
<feature type="compositionally biased region" description="Basic and acidic residues" evidence="8">
    <location>
        <begin position="396"/>
        <end position="405"/>
    </location>
</feature>
<evidence type="ECO:0000256" key="3">
    <source>
        <dbReference type="ARBA" id="ARBA00012918"/>
    </source>
</evidence>
<dbReference type="SUPFAM" id="SSF52091">
    <property type="entry name" value="SpoIIaa-like"/>
    <property type="match status" value="1"/>
</dbReference>
<gene>
    <name evidence="7" type="primary">glsA</name>
    <name evidence="10" type="ORF">FB554_1257</name>
</gene>
<feature type="binding site" evidence="7">
    <location>
        <position position="167"/>
    </location>
    <ligand>
        <name>substrate</name>
    </ligand>
</feature>
<name>A0A542XBA2_9MICO</name>
<keyword evidence="4 7" id="KW-0378">Hydrolase</keyword>
<evidence type="ECO:0000256" key="4">
    <source>
        <dbReference type="ARBA" id="ARBA00022801"/>
    </source>
</evidence>
<dbReference type="OrthoDB" id="9788822at2"/>
<reference evidence="10 11" key="1">
    <citation type="submission" date="2019-06" db="EMBL/GenBank/DDBJ databases">
        <title>Sequencing the genomes of 1000 actinobacteria strains.</title>
        <authorList>
            <person name="Klenk H.-P."/>
        </authorList>
    </citation>
    <scope>NUCLEOTIDE SEQUENCE [LARGE SCALE GENOMIC DNA]</scope>
    <source>
        <strain evidence="10 11">DSM 24617</strain>
    </source>
</reference>
<dbReference type="Gene3D" id="3.30.750.24">
    <property type="entry name" value="STAS domain"/>
    <property type="match status" value="1"/>
</dbReference>
<comment type="caution">
    <text evidence="10">The sequence shown here is derived from an EMBL/GenBank/DDBJ whole genome shotgun (WGS) entry which is preliminary data.</text>
</comment>
<dbReference type="InterPro" id="IPR015868">
    <property type="entry name" value="Glutaminase"/>
</dbReference>
<dbReference type="Gene3D" id="3.40.710.10">
    <property type="entry name" value="DD-peptidase/beta-lactamase superfamily"/>
    <property type="match status" value="1"/>
</dbReference>
<dbReference type="PANTHER" id="PTHR12544:SF29">
    <property type="entry name" value="GLUTAMINASE"/>
    <property type="match status" value="1"/>
</dbReference>
<feature type="binding site" evidence="7">
    <location>
        <position position="243"/>
    </location>
    <ligand>
        <name>substrate</name>
    </ligand>
</feature>
<dbReference type="EMBL" id="VFOK01000001">
    <property type="protein sequence ID" value="TQL33122.1"/>
    <property type="molecule type" value="Genomic_DNA"/>
</dbReference>
<evidence type="ECO:0000256" key="1">
    <source>
        <dbReference type="ARBA" id="ARBA00011076"/>
    </source>
</evidence>
<feature type="binding site" evidence="7">
    <location>
        <position position="261"/>
    </location>
    <ligand>
        <name>substrate</name>
    </ligand>
</feature>
<feature type="binding site" evidence="7">
    <location>
        <position position="191"/>
    </location>
    <ligand>
        <name>substrate</name>
    </ligand>
</feature>
<dbReference type="PANTHER" id="PTHR12544">
    <property type="entry name" value="GLUTAMINASE"/>
    <property type="match status" value="1"/>
</dbReference>
<dbReference type="GO" id="GO:0006543">
    <property type="term" value="P:L-glutamine catabolic process"/>
    <property type="evidence" value="ECO:0007669"/>
    <property type="project" value="TreeGrafter"/>
</dbReference>
<feature type="region of interest" description="Disordered" evidence="8">
    <location>
        <begin position="396"/>
        <end position="428"/>
    </location>
</feature>
<dbReference type="NCBIfam" id="TIGR03814">
    <property type="entry name" value="Gln_ase"/>
    <property type="match status" value="1"/>
</dbReference>
<sequence>MRSPVPDYLHQILDECGGDNSGETADYIPELAAADPEVLGICISTVDGVRYEAGDAETEVSIQSISKPFAYALAIAQHGLEHVLDRVGVEPSGEAFNELSLERDSGRPLNPMINAGALTTHALIGDTGASADERFELVRQGMSAFAGRELQVDEKVYDSELRTAYRNEAIANMLRSYDVIGQEPHDVVAGYTRQCSLLVTARDLAAMAATFANGGVQPITGERVIERDVVRQVLSVMMTCGMYDAAGDWMSTIGFPAKSGVSGGILGVLPGQVGIATVSPRLDAHGNSVRGVRLCSRMSRDMGMHIMEAPEPARAVVRRDRTLRGPSGQLVRVVSLQGAIQFSGAERVLRALEGSLGDVDRLVLDLRRVASLNNVAERMLAEAVRRAQHDGIDVTVLDPEKRLPDPDEGQPVPEYSDDLSDFADHERV</sequence>
<dbReference type="PROSITE" id="PS50801">
    <property type="entry name" value="STAS"/>
    <property type="match status" value="1"/>
</dbReference>
<dbReference type="GO" id="GO:0006537">
    <property type="term" value="P:glutamate biosynthetic process"/>
    <property type="evidence" value="ECO:0007669"/>
    <property type="project" value="TreeGrafter"/>
</dbReference>
<evidence type="ECO:0000256" key="7">
    <source>
        <dbReference type="HAMAP-Rule" id="MF_00313"/>
    </source>
</evidence>
<dbReference type="InterPro" id="IPR002645">
    <property type="entry name" value="STAS_dom"/>
</dbReference>
<feature type="binding site" evidence="7">
    <location>
        <position position="114"/>
    </location>
    <ligand>
        <name>substrate</name>
    </ligand>
</feature>
<dbReference type="RefSeq" id="WP_142005183.1">
    <property type="nucleotide sequence ID" value="NZ_CAJTBP010000001.1"/>
</dbReference>
<evidence type="ECO:0000259" key="9">
    <source>
        <dbReference type="PROSITE" id="PS50801"/>
    </source>
</evidence>
<dbReference type="InterPro" id="IPR012338">
    <property type="entry name" value="Beta-lactam/transpept-like"/>
</dbReference>
<comment type="subunit">
    <text evidence="2 7">Homotetramer.</text>
</comment>
<comment type="similarity">
    <text evidence="1 7">Belongs to the glutaminase family.</text>
</comment>
<evidence type="ECO:0000256" key="5">
    <source>
        <dbReference type="ARBA" id="ARBA00049534"/>
    </source>
</evidence>
<dbReference type="SUPFAM" id="SSF56601">
    <property type="entry name" value="beta-lactamase/transpeptidase-like"/>
    <property type="match status" value="1"/>
</dbReference>
<evidence type="ECO:0000313" key="11">
    <source>
        <dbReference type="Proteomes" id="UP000318336"/>
    </source>
</evidence>
<evidence type="ECO:0000256" key="2">
    <source>
        <dbReference type="ARBA" id="ARBA00011881"/>
    </source>
</evidence>
<dbReference type="Pfam" id="PF04960">
    <property type="entry name" value="Glutaminase"/>
    <property type="match status" value="1"/>
</dbReference>
<dbReference type="EC" id="3.5.1.2" evidence="3 7"/>
<keyword evidence="11" id="KW-1185">Reference proteome</keyword>